<evidence type="ECO:0000259" key="17">
    <source>
        <dbReference type="Pfam" id="PF00905"/>
    </source>
</evidence>
<dbReference type="InterPro" id="IPR012338">
    <property type="entry name" value="Beta-lactam/transpept-like"/>
</dbReference>
<keyword evidence="6" id="KW-1003">Cell membrane</keyword>
<evidence type="ECO:0000256" key="15">
    <source>
        <dbReference type="SAM" id="MobiDB-lite"/>
    </source>
</evidence>
<comment type="similarity">
    <text evidence="4">Belongs to the transpeptidase family.</text>
</comment>
<dbReference type="Proteomes" id="UP000276349">
    <property type="component" value="Unassembled WGS sequence"/>
</dbReference>
<dbReference type="Gene3D" id="3.40.710.10">
    <property type="entry name" value="DD-peptidase/beta-lactamase superfamily"/>
    <property type="match status" value="1"/>
</dbReference>
<dbReference type="InterPro" id="IPR036138">
    <property type="entry name" value="PBP_dimer_sf"/>
</dbReference>
<evidence type="ECO:0000256" key="1">
    <source>
        <dbReference type="ARBA" id="ARBA00004167"/>
    </source>
</evidence>
<protein>
    <recommendedName>
        <fullName evidence="5">serine-type D-Ala-D-Ala carboxypeptidase</fullName>
        <ecNumber evidence="5">3.4.16.4</ecNumber>
    </recommendedName>
</protein>
<proteinExistence type="inferred from homology"/>
<dbReference type="SUPFAM" id="SSF56519">
    <property type="entry name" value="Penicillin binding protein dimerisation domain"/>
    <property type="match status" value="1"/>
</dbReference>
<evidence type="ECO:0000259" key="18">
    <source>
        <dbReference type="Pfam" id="PF03717"/>
    </source>
</evidence>
<dbReference type="OrthoDB" id="9770103at2"/>
<comment type="subcellular location">
    <subcellularLocation>
        <location evidence="2">Cell membrane</location>
    </subcellularLocation>
    <subcellularLocation>
        <location evidence="1">Membrane</location>
        <topology evidence="1">Single-pass membrane protein</topology>
    </subcellularLocation>
</comment>
<feature type="domain" description="Penicillin-binding protein dimerisation" evidence="18">
    <location>
        <begin position="69"/>
        <end position="311"/>
    </location>
</feature>
<dbReference type="GO" id="GO:0008658">
    <property type="term" value="F:penicillin binding"/>
    <property type="evidence" value="ECO:0007669"/>
    <property type="project" value="InterPro"/>
</dbReference>
<dbReference type="EMBL" id="RXNR01000124">
    <property type="protein sequence ID" value="RTQ86312.1"/>
    <property type="molecule type" value="Genomic_DNA"/>
</dbReference>
<dbReference type="Gene3D" id="3.90.1310.10">
    <property type="entry name" value="Penicillin-binding protein 2a (Domain 2)"/>
    <property type="match status" value="1"/>
</dbReference>
<keyword evidence="20" id="KW-1185">Reference proteome</keyword>
<evidence type="ECO:0000256" key="16">
    <source>
        <dbReference type="SAM" id="Phobius"/>
    </source>
</evidence>
<evidence type="ECO:0000256" key="2">
    <source>
        <dbReference type="ARBA" id="ARBA00004236"/>
    </source>
</evidence>
<evidence type="ECO:0000256" key="14">
    <source>
        <dbReference type="SAM" id="Coils"/>
    </source>
</evidence>
<comment type="caution">
    <text evidence="19">The sequence shown here is derived from an EMBL/GenBank/DDBJ whole genome shotgun (WGS) entry which is preliminary data.</text>
</comment>
<evidence type="ECO:0000256" key="13">
    <source>
        <dbReference type="ARBA" id="ARBA00034000"/>
    </source>
</evidence>
<keyword evidence="8" id="KW-0133">Cell shape</keyword>
<feature type="transmembrane region" description="Helical" evidence="16">
    <location>
        <begin position="21"/>
        <end position="41"/>
    </location>
</feature>
<evidence type="ECO:0000313" key="20">
    <source>
        <dbReference type="Proteomes" id="UP000276349"/>
    </source>
</evidence>
<evidence type="ECO:0000313" key="19">
    <source>
        <dbReference type="EMBL" id="RTQ86312.1"/>
    </source>
</evidence>
<keyword evidence="10 16" id="KW-1133">Transmembrane helix</keyword>
<dbReference type="EC" id="3.4.16.4" evidence="5"/>
<feature type="domain" description="Penicillin-binding protein transpeptidase" evidence="17">
    <location>
        <begin position="358"/>
        <end position="693"/>
    </location>
</feature>
<organism evidence="19 20">
    <name type="scientific">Lysinibacillus telephonicus</name>
    <dbReference type="NCBI Taxonomy" id="1714840"/>
    <lineage>
        <taxon>Bacteria</taxon>
        <taxon>Bacillati</taxon>
        <taxon>Bacillota</taxon>
        <taxon>Bacilli</taxon>
        <taxon>Bacillales</taxon>
        <taxon>Bacillaceae</taxon>
        <taxon>Lysinibacillus</taxon>
    </lineage>
</organism>
<evidence type="ECO:0000256" key="6">
    <source>
        <dbReference type="ARBA" id="ARBA00022475"/>
    </source>
</evidence>
<feature type="region of interest" description="Disordered" evidence="15">
    <location>
        <begin position="718"/>
        <end position="737"/>
    </location>
</feature>
<evidence type="ECO:0000256" key="12">
    <source>
        <dbReference type="ARBA" id="ARBA00023316"/>
    </source>
</evidence>
<sequence length="737" mass="83232">MRKKVKTQRASSVKAKYRASLSFRMNVLFFSIFILFSMLIFRLGYLQIVKGEEYVKELERKEEVAVNTSVPRGRIYDRYGRILVDNEPENAITYTKMQTTTTQEMLEIAEQLAMLIEQPTDRVTFRDKQDFWILKNKDAAYAKVTKEEEDALRANEELEDSEIQAEIDRLVRERITEDELNQLTEFDLEVLAIYREMASGYNLSPQIIKSENVTDAEFARVSERLSDLPGVNTTTDWKRVKLSSVSILGRTTVPSKGIPKSKLDYYLARDYSRNDRVGESYFEAQYEELLQGQKSVVKNITNKRGEVVDTITTYEGEPGSDLVTTLDIELQAEAERVVEEKLLELKSKSQSHLLDRAFFVMMNPNTGEILSIVGKKIEKDSETGKNYVVDYSYGTFTTAYEVGSTVKAATLLMAYSEGVIKPGTYLVDQPIKLAGTEPKSSIFNRNGSIPMDDIKALERSSNSYMFQIAMMIAGTRYSYNMGLRIQPDTLQTMRNGYAQFGLGVNTGIDLPNEFAGFQGELDNNGKILNFAIGQFDTYTPMQMAQYISTVANGGYRIQPRLLKEIREPSADGETLGPLVEEVTPKILNRISNTEDEINHVKKGLRQVYVGSQGSARAQFANTPYTAAGKTGTAEVVYYGPLREEFGTNTINIAHVGFAPYDNPEVAYAVLIPWATTNFNIHLGEANEIAREMLDYYFELKEKYSKNGLSASAVKQEILPPTTDEKIDEDTVEEKVTE</sequence>
<name>A0A3S0KAF3_9BACI</name>
<feature type="coiled-coil region" evidence="14">
    <location>
        <begin position="141"/>
        <end position="173"/>
    </location>
</feature>
<evidence type="ECO:0000256" key="4">
    <source>
        <dbReference type="ARBA" id="ARBA00007171"/>
    </source>
</evidence>
<gene>
    <name evidence="19" type="ORF">EKG35_20240</name>
</gene>
<keyword evidence="11 16" id="KW-0472">Membrane</keyword>
<evidence type="ECO:0000256" key="8">
    <source>
        <dbReference type="ARBA" id="ARBA00022960"/>
    </source>
</evidence>
<dbReference type="GO" id="GO:0009002">
    <property type="term" value="F:serine-type D-Ala-D-Ala carboxypeptidase activity"/>
    <property type="evidence" value="ECO:0007669"/>
    <property type="project" value="UniProtKB-EC"/>
</dbReference>
<reference evidence="19 20" key="1">
    <citation type="submission" date="2018-12" db="EMBL/GenBank/DDBJ databases">
        <authorList>
            <person name="Yu L."/>
        </authorList>
    </citation>
    <scope>NUCLEOTIDE SEQUENCE [LARGE SCALE GENOMIC DNA]</scope>
    <source>
        <strain evidence="19 20">S5H2222</strain>
    </source>
</reference>
<dbReference type="RefSeq" id="WP_126296364.1">
    <property type="nucleotide sequence ID" value="NZ_RXNR01000124.1"/>
</dbReference>
<evidence type="ECO:0000256" key="7">
    <source>
        <dbReference type="ARBA" id="ARBA00022692"/>
    </source>
</evidence>
<dbReference type="GO" id="GO:0071555">
    <property type="term" value="P:cell wall organization"/>
    <property type="evidence" value="ECO:0007669"/>
    <property type="project" value="UniProtKB-KW"/>
</dbReference>
<dbReference type="GO" id="GO:0005886">
    <property type="term" value="C:plasma membrane"/>
    <property type="evidence" value="ECO:0007669"/>
    <property type="project" value="UniProtKB-SubCell"/>
</dbReference>
<dbReference type="InterPro" id="IPR005311">
    <property type="entry name" value="PBP_dimer"/>
</dbReference>
<keyword evidence="9" id="KW-0573">Peptidoglycan synthesis</keyword>
<comment type="pathway">
    <text evidence="3">Cell wall biogenesis; peptidoglycan biosynthesis.</text>
</comment>
<dbReference type="GO" id="GO:0008360">
    <property type="term" value="P:regulation of cell shape"/>
    <property type="evidence" value="ECO:0007669"/>
    <property type="project" value="UniProtKB-KW"/>
</dbReference>
<evidence type="ECO:0000256" key="3">
    <source>
        <dbReference type="ARBA" id="ARBA00004752"/>
    </source>
</evidence>
<dbReference type="PANTHER" id="PTHR30627:SF2">
    <property type="entry name" value="PEPTIDOGLYCAN D,D-TRANSPEPTIDASE MRDA"/>
    <property type="match status" value="1"/>
</dbReference>
<dbReference type="UniPathway" id="UPA00219"/>
<dbReference type="SUPFAM" id="SSF56601">
    <property type="entry name" value="beta-lactamase/transpeptidase-like"/>
    <property type="match status" value="1"/>
</dbReference>
<comment type="catalytic activity">
    <reaction evidence="13">
        <text>Preferential cleavage: (Ac)2-L-Lys-D-Ala-|-D-Ala. Also transpeptidation of peptidyl-alanyl moieties that are N-acyl substituents of D-alanine.</text>
        <dbReference type="EC" id="3.4.16.4"/>
    </reaction>
</comment>
<dbReference type="InterPro" id="IPR001460">
    <property type="entry name" value="PCN-bd_Tpept"/>
</dbReference>
<evidence type="ECO:0000256" key="11">
    <source>
        <dbReference type="ARBA" id="ARBA00023136"/>
    </source>
</evidence>
<dbReference type="AlphaFoldDB" id="A0A3S0KAF3"/>
<keyword evidence="12" id="KW-0961">Cell wall biogenesis/degradation</keyword>
<dbReference type="PANTHER" id="PTHR30627">
    <property type="entry name" value="PEPTIDOGLYCAN D,D-TRANSPEPTIDASE"/>
    <property type="match status" value="1"/>
</dbReference>
<dbReference type="Pfam" id="PF00905">
    <property type="entry name" value="Transpeptidase"/>
    <property type="match status" value="1"/>
</dbReference>
<evidence type="ECO:0000256" key="9">
    <source>
        <dbReference type="ARBA" id="ARBA00022984"/>
    </source>
</evidence>
<dbReference type="InterPro" id="IPR050515">
    <property type="entry name" value="Beta-lactam/transpept"/>
</dbReference>
<dbReference type="GO" id="GO:0071972">
    <property type="term" value="F:peptidoglycan L,D-transpeptidase activity"/>
    <property type="evidence" value="ECO:0007669"/>
    <property type="project" value="TreeGrafter"/>
</dbReference>
<dbReference type="Gene3D" id="1.10.10.1230">
    <property type="entry name" value="Penicillin-binding protein, N-terminal non-catalytic domain, head sub-domain"/>
    <property type="match status" value="1"/>
</dbReference>
<dbReference type="Pfam" id="PF03717">
    <property type="entry name" value="PBP_dimer"/>
    <property type="match status" value="1"/>
</dbReference>
<keyword evidence="7 16" id="KW-0812">Transmembrane</keyword>
<accession>A0A3S0KAF3</accession>
<keyword evidence="14" id="KW-0175">Coiled coil</keyword>
<evidence type="ECO:0000256" key="5">
    <source>
        <dbReference type="ARBA" id="ARBA00012448"/>
    </source>
</evidence>
<evidence type="ECO:0000256" key="10">
    <source>
        <dbReference type="ARBA" id="ARBA00022989"/>
    </source>
</evidence>
<dbReference type="GO" id="GO:0009252">
    <property type="term" value="P:peptidoglycan biosynthetic process"/>
    <property type="evidence" value="ECO:0007669"/>
    <property type="project" value="UniProtKB-UniPathway"/>
</dbReference>